<accession>A0A6J4HDQ7</accession>
<organism evidence="2">
    <name type="scientific">uncultured Actinomycetospora sp</name>
    <dbReference type="NCBI Taxonomy" id="1135996"/>
    <lineage>
        <taxon>Bacteria</taxon>
        <taxon>Bacillati</taxon>
        <taxon>Actinomycetota</taxon>
        <taxon>Actinomycetes</taxon>
        <taxon>Pseudonocardiales</taxon>
        <taxon>Pseudonocardiaceae</taxon>
        <taxon>Actinomycetospora</taxon>
        <taxon>environmental samples</taxon>
    </lineage>
</organism>
<evidence type="ECO:0000313" key="2">
    <source>
        <dbReference type="EMBL" id="CAA9221890.1"/>
    </source>
</evidence>
<feature type="non-terminal residue" evidence="2">
    <location>
        <position position="1"/>
    </location>
</feature>
<gene>
    <name evidence="2" type="ORF">AVDCRST_MAG54-599</name>
</gene>
<reference evidence="2" key="1">
    <citation type="submission" date="2020-02" db="EMBL/GenBank/DDBJ databases">
        <authorList>
            <person name="Meier V. D."/>
        </authorList>
    </citation>
    <scope>NUCLEOTIDE SEQUENCE</scope>
    <source>
        <strain evidence="2">AVDCRST_MAG54</strain>
    </source>
</reference>
<dbReference type="EMBL" id="CADCTH010000084">
    <property type="protein sequence ID" value="CAA9221890.1"/>
    <property type="molecule type" value="Genomic_DNA"/>
</dbReference>
<protein>
    <submittedName>
        <fullName evidence="2">Uncharacterized protein</fullName>
    </submittedName>
</protein>
<evidence type="ECO:0000256" key="1">
    <source>
        <dbReference type="SAM" id="MobiDB-lite"/>
    </source>
</evidence>
<proteinExistence type="predicted"/>
<dbReference type="AlphaFoldDB" id="A0A6J4HDQ7"/>
<feature type="non-terminal residue" evidence="2">
    <location>
        <position position="28"/>
    </location>
</feature>
<feature type="compositionally biased region" description="Low complexity" evidence="1">
    <location>
        <begin position="1"/>
        <end position="13"/>
    </location>
</feature>
<feature type="region of interest" description="Disordered" evidence="1">
    <location>
        <begin position="1"/>
        <end position="28"/>
    </location>
</feature>
<sequence length="28" mass="2719">ASSPRPAGSASPARRTRAGGWPRPSGAG</sequence>
<name>A0A6J4HDQ7_9PSEU</name>